<reference evidence="1" key="1">
    <citation type="submission" date="2021-03" db="EMBL/GenBank/DDBJ databases">
        <title>Draft genome sequence of rust myrtle Austropuccinia psidii MF-1, a brazilian biotype.</title>
        <authorList>
            <person name="Quecine M.C."/>
            <person name="Pachon D.M.R."/>
            <person name="Bonatelli M.L."/>
            <person name="Correr F.H."/>
            <person name="Franceschini L.M."/>
            <person name="Leite T.F."/>
            <person name="Margarido G.R.A."/>
            <person name="Almeida C.A."/>
            <person name="Ferrarezi J.A."/>
            <person name="Labate C.A."/>
        </authorList>
    </citation>
    <scope>NUCLEOTIDE SEQUENCE</scope>
    <source>
        <strain evidence="1">MF-1</strain>
    </source>
</reference>
<proteinExistence type="predicted"/>
<accession>A0A9Q3FKD5</accession>
<comment type="caution">
    <text evidence="1">The sequence shown here is derived from an EMBL/GenBank/DDBJ whole genome shotgun (WGS) entry which is preliminary data.</text>
</comment>
<protein>
    <submittedName>
        <fullName evidence="1">Uncharacterized protein</fullName>
    </submittedName>
</protein>
<sequence>MPTLTLELASASPPNPLQHLACLRPCTPLQMRLQHCPHLCPHHSLCFCTPPHLLLGLQSLSSCGTLNLCLQCLPRPPLHLLAPCARGVPSQHFLNTAYHPYAQLLARSIAYSGLLAYMMNAIGEIC</sequence>
<gene>
    <name evidence="1" type="ORF">O181_079158</name>
</gene>
<evidence type="ECO:0000313" key="2">
    <source>
        <dbReference type="Proteomes" id="UP000765509"/>
    </source>
</evidence>
<name>A0A9Q3FKD5_9BASI</name>
<dbReference type="AlphaFoldDB" id="A0A9Q3FKD5"/>
<keyword evidence="2" id="KW-1185">Reference proteome</keyword>
<evidence type="ECO:0000313" key="1">
    <source>
        <dbReference type="EMBL" id="MBW0539443.1"/>
    </source>
</evidence>
<dbReference type="Proteomes" id="UP000765509">
    <property type="component" value="Unassembled WGS sequence"/>
</dbReference>
<dbReference type="EMBL" id="AVOT02044061">
    <property type="protein sequence ID" value="MBW0539443.1"/>
    <property type="molecule type" value="Genomic_DNA"/>
</dbReference>
<organism evidence="1 2">
    <name type="scientific">Austropuccinia psidii MF-1</name>
    <dbReference type="NCBI Taxonomy" id="1389203"/>
    <lineage>
        <taxon>Eukaryota</taxon>
        <taxon>Fungi</taxon>
        <taxon>Dikarya</taxon>
        <taxon>Basidiomycota</taxon>
        <taxon>Pucciniomycotina</taxon>
        <taxon>Pucciniomycetes</taxon>
        <taxon>Pucciniales</taxon>
        <taxon>Sphaerophragmiaceae</taxon>
        <taxon>Austropuccinia</taxon>
    </lineage>
</organism>